<accession>A0A8T0FXK0</accession>
<protein>
    <submittedName>
        <fullName evidence="1">Uncharacterized protein</fullName>
    </submittedName>
</protein>
<reference evidence="1" key="2">
    <citation type="submission" date="2020-06" db="EMBL/GenBank/DDBJ databases">
        <authorList>
            <person name="Sheffer M."/>
        </authorList>
    </citation>
    <scope>NUCLEOTIDE SEQUENCE</scope>
</reference>
<dbReference type="AlphaFoldDB" id="A0A8T0FXK0"/>
<gene>
    <name evidence="1" type="ORF">HNY73_002813</name>
</gene>
<proteinExistence type="predicted"/>
<evidence type="ECO:0000313" key="2">
    <source>
        <dbReference type="Proteomes" id="UP000807504"/>
    </source>
</evidence>
<keyword evidence="2" id="KW-1185">Reference proteome</keyword>
<dbReference type="EMBL" id="JABXBU010000002">
    <property type="protein sequence ID" value="KAF8794898.1"/>
    <property type="molecule type" value="Genomic_DNA"/>
</dbReference>
<sequence length="82" mass="9655">MINQRRALLFDTQQCANTRLICRPESKKNSSRDDERSYLIAGWNATNFSGSVVKIIYKALRYFRSRNMFVFLCDLKLLLEES</sequence>
<reference evidence="1" key="1">
    <citation type="journal article" date="2020" name="bioRxiv">
        <title>Chromosome-level reference genome of the European wasp spider Argiope bruennichi: a resource for studies on range expansion and evolutionary adaptation.</title>
        <authorList>
            <person name="Sheffer M.M."/>
            <person name="Hoppe A."/>
            <person name="Krehenwinkel H."/>
            <person name="Uhl G."/>
            <person name="Kuss A.W."/>
            <person name="Jensen L."/>
            <person name="Jensen C."/>
            <person name="Gillespie R.G."/>
            <person name="Hoff K.J."/>
            <person name="Prost S."/>
        </authorList>
    </citation>
    <scope>NUCLEOTIDE SEQUENCE</scope>
</reference>
<organism evidence="1 2">
    <name type="scientific">Argiope bruennichi</name>
    <name type="common">Wasp spider</name>
    <name type="synonym">Aranea bruennichi</name>
    <dbReference type="NCBI Taxonomy" id="94029"/>
    <lineage>
        <taxon>Eukaryota</taxon>
        <taxon>Metazoa</taxon>
        <taxon>Ecdysozoa</taxon>
        <taxon>Arthropoda</taxon>
        <taxon>Chelicerata</taxon>
        <taxon>Arachnida</taxon>
        <taxon>Araneae</taxon>
        <taxon>Araneomorphae</taxon>
        <taxon>Entelegynae</taxon>
        <taxon>Araneoidea</taxon>
        <taxon>Araneidae</taxon>
        <taxon>Argiope</taxon>
    </lineage>
</organism>
<dbReference type="Proteomes" id="UP000807504">
    <property type="component" value="Unassembled WGS sequence"/>
</dbReference>
<evidence type="ECO:0000313" key="1">
    <source>
        <dbReference type="EMBL" id="KAF8794898.1"/>
    </source>
</evidence>
<name>A0A8T0FXK0_ARGBR</name>
<comment type="caution">
    <text evidence="1">The sequence shown here is derived from an EMBL/GenBank/DDBJ whole genome shotgun (WGS) entry which is preliminary data.</text>
</comment>